<dbReference type="Gene3D" id="3.30.1680.10">
    <property type="entry name" value="ligand-binding face of the semaphorins, domain 2"/>
    <property type="match status" value="1"/>
</dbReference>
<sequence>MFVIILLVLTLHKSISENLISPRIRTSIKDYDDIKYFNFTTLYYDVVTYPEKSSTLVGVTNKVHIFNFTDNTNNSVDFMPENEKPSDNKDANNYITFIGTYQNKTMVCGTNANSPKCWFLIGLNKTTGPSGLGLAPYKFNPSNDDIVIIDGEDVYSTIPKYGHLKKKFRRISGSNQLYTSDSVLKDPKFLKILSLKESSPINDTIYVFFLERGYSKVFRVCKSDVGGQGSLSSSKWSTLLKSVLICKDSNDRQFNKLIEVFEEMSGNNTYFYGLFMNEWNFSAVCVFNFKNIQHNFNTSPLEGFSGKMPTTRPGTCLKTSTPSDTFKIIDEYPETQMHVRGKMLFESIYPYTHLIVNSTTIFHHKKLYSVIILYLSTEDGKIHKVIVYRDGAICVMELTLKDYYSPVLSMFIDNNDDKLYVSYNDTIMQLPSALCNHYGKTCDSCVMSRDPHCGWKNKKCVYGDGKKILQHSLLNVSSNICSSSKVKHEYLNRTVLLSPSSYHILVCFTVSYQASYKWVKDNSTIKTCTVGSDECSHMVPRVDNRFGEYMCIEEEGWSSVVSIVDNIKVTLDS</sequence>
<dbReference type="InterPro" id="IPR013783">
    <property type="entry name" value="Ig-like_fold"/>
</dbReference>
<proteinExistence type="predicted"/>
<evidence type="ECO:0000256" key="4">
    <source>
        <dbReference type="ARBA" id="ARBA00023180"/>
    </source>
</evidence>
<evidence type="ECO:0000313" key="8">
    <source>
        <dbReference type="Proteomes" id="UP000315116"/>
    </source>
</evidence>
<dbReference type="InterPro" id="IPR027231">
    <property type="entry name" value="Semaphorin"/>
</dbReference>
<keyword evidence="3" id="KW-1015">Disulfide bond</keyword>
<keyword evidence="4" id="KW-0325">Glycoprotein</keyword>
<dbReference type="InterPro" id="IPR002165">
    <property type="entry name" value="Plexin_repeat"/>
</dbReference>
<evidence type="ECO:0000256" key="1">
    <source>
        <dbReference type="ARBA" id="ARBA00004370"/>
    </source>
</evidence>
<dbReference type="SUPFAM" id="SSF103575">
    <property type="entry name" value="Plexin repeat"/>
    <property type="match status" value="1"/>
</dbReference>
<comment type="subcellular location">
    <subcellularLocation>
        <location evidence="1">Membrane</location>
    </subcellularLocation>
</comment>
<dbReference type="GO" id="GO:0007229">
    <property type="term" value="P:integrin-mediated signaling pathway"/>
    <property type="evidence" value="ECO:0007669"/>
    <property type="project" value="TreeGrafter"/>
</dbReference>
<evidence type="ECO:0000256" key="2">
    <source>
        <dbReference type="ARBA" id="ARBA00023136"/>
    </source>
</evidence>
<keyword evidence="2" id="KW-0472">Membrane</keyword>
<evidence type="ECO:0000256" key="5">
    <source>
        <dbReference type="PROSITE-ProRule" id="PRU00352"/>
    </source>
</evidence>
<dbReference type="InterPro" id="IPR015943">
    <property type="entry name" value="WD40/YVTN_repeat-like_dom_sf"/>
</dbReference>
<dbReference type="GO" id="GO:0005178">
    <property type="term" value="F:integrin binding"/>
    <property type="evidence" value="ECO:0007669"/>
    <property type="project" value="TreeGrafter"/>
</dbReference>
<feature type="domain" description="Sema" evidence="6">
    <location>
        <begin position="12"/>
        <end position="432"/>
    </location>
</feature>
<evidence type="ECO:0000313" key="7">
    <source>
        <dbReference type="EMBL" id="ARF02670.1"/>
    </source>
</evidence>
<reference evidence="7 8" key="1">
    <citation type="journal article" date="2017" name="BMC Genomics">
        <title>Genomic characterization of two novel pathogenic avipoxviruses isolated from pacific shearwaters (Ardenna spp.).</title>
        <authorList>
            <person name="Sarker S."/>
            <person name="Das S."/>
            <person name="Lavers J.L."/>
            <person name="Hutton I."/>
            <person name="Helbig K."/>
            <person name="Imbery J."/>
            <person name="Upton C."/>
            <person name="Raidal S.R."/>
        </authorList>
    </citation>
    <scope>NUCLEOTIDE SEQUENCE [LARGE SCALE GENOMIC DNA]</scope>
    <source>
        <strain evidence="7 8">SWPV-1</strain>
    </source>
</reference>
<organism evidence="7 8">
    <name type="scientific">Shearwaterpox virus</name>
    <dbReference type="NCBI Taxonomy" id="1974596"/>
    <lineage>
        <taxon>Viruses</taxon>
        <taxon>Varidnaviria</taxon>
        <taxon>Bamfordvirae</taxon>
        <taxon>Nucleocytoviricota</taxon>
        <taxon>Pokkesviricetes</taxon>
        <taxon>Chitovirales</taxon>
        <taxon>Poxviridae</taxon>
        <taxon>Chordopoxvirinae</taxon>
        <taxon>Avipoxvirus</taxon>
        <taxon>Avipoxvirus canarypox</taxon>
        <taxon>Canarypox virus</taxon>
    </lineage>
</organism>
<dbReference type="GO" id="GO:0071526">
    <property type="term" value="P:semaphorin-plexin signaling pathway"/>
    <property type="evidence" value="ECO:0007669"/>
    <property type="project" value="TreeGrafter"/>
</dbReference>
<accession>A0A1V0S7S0</accession>
<dbReference type="EMBL" id="KX857216">
    <property type="protein sequence ID" value="ARF02670.1"/>
    <property type="molecule type" value="Genomic_DNA"/>
</dbReference>
<dbReference type="SUPFAM" id="SSF101912">
    <property type="entry name" value="Sema domain"/>
    <property type="match status" value="1"/>
</dbReference>
<gene>
    <name evidence="7" type="primary">SWPV1-056</name>
</gene>
<dbReference type="Gene3D" id="2.60.40.10">
    <property type="entry name" value="Immunoglobulins"/>
    <property type="match status" value="1"/>
</dbReference>
<dbReference type="InterPro" id="IPR001627">
    <property type="entry name" value="Semap_dom"/>
</dbReference>
<dbReference type="Pfam" id="PF01403">
    <property type="entry name" value="Sema"/>
    <property type="match status" value="1"/>
</dbReference>
<evidence type="ECO:0000256" key="3">
    <source>
        <dbReference type="ARBA" id="ARBA00023157"/>
    </source>
</evidence>
<dbReference type="Gene3D" id="2.130.10.10">
    <property type="entry name" value="YVTN repeat-like/Quinoprotein amine dehydrogenase"/>
    <property type="match status" value="1"/>
</dbReference>
<dbReference type="Pfam" id="PF01437">
    <property type="entry name" value="PSI"/>
    <property type="match status" value="1"/>
</dbReference>
<evidence type="ECO:0000259" key="6">
    <source>
        <dbReference type="PROSITE" id="PS51004"/>
    </source>
</evidence>
<dbReference type="PANTHER" id="PTHR11036:SF80">
    <property type="entry name" value="SEMAPHORIN-7A"/>
    <property type="match status" value="1"/>
</dbReference>
<dbReference type="Proteomes" id="UP000315116">
    <property type="component" value="Segment"/>
</dbReference>
<comment type="caution">
    <text evidence="5">Lacks conserved residue(s) required for the propagation of feature annotation.</text>
</comment>
<dbReference type="GO" id="GO:0045499">
    <property type="term" value="F:chemorepellent activity"/>
    <property type="evidence" value="ECO:0007669"/>
    <property type="project" value="TreeGrafter"/>
</dbReference>
<dbReference type="SMART" id="SM00423">
    <property type="entry name" value="PSI"/>
    <property type="match status" value="1"/>
</dbReference>
<dbReference type="InterPro" id="IPR036352">
    <property type="entry name" value="Semap_dom_sf"/>
</dbReference>
<dbReference type="PROSITE" id="PS51004">
    <property type="entry name" value="SEMA"/>
    <property type="match status" value="1"/>
</dbReference>
<dbReference type="GO" id="GO:0030215">
    <property type="term" value="F:semaphorin receptor binding"/>
    <property type="evidence" value="ECO:0007669"/>
    <property type="project" value="InterPro"/>
</dbReference>
<dbReference type="GO" id="GO:0005886">
    <property type="term" value="C:plasma membrane"/>
    <property type="evidence" value="ECO:0007669"/>
    <property type="project" value="TreeGrafter"/>
</dbReference>
<dbReference type="PANTHER" id="PTHR11036">
    <property type="entry name" value="SEMAPHORIN"/>
    <property type="match status" value="1"/>
</dbReference>
<dbReference type="SMART" id="SM00630">
    <property type="entry name" value="Sema"/>
    <property type="match status" value="1"/>
</dbReference>
<protein>
    <submittedName>
        <fullName evidence="7">SWPV1-056</fullName>
    </submittedName>
</protein>
<dbReference type="InterPro" id="IPR016201">
    <property type="entry name" value="PSI"/>
</dbReference>
<name>A0A1V0S7S0_CNPV</name>
<dbReference type="GO" id="GO:0030335">
    <property type="term" value="P:positive regulation of cell migration"/>
    <property type="evidence" value="ECO:0007669"/>
    <property type="project" value="TreeGrafter"/>
</dbReference>